<sequence length="577" mass="61668">MIGRVRAASFRRSPTRLGRRRQCHAGRPALLALLCLPFAATAGAAAPAPAEVAAYAERVMREAVPDPDGPGLAVLVARGEEVLYRGARGRASIELGVALSPDHVMRIGSVTKQFAAAALLKLVDEGRAALDDPLAKYLPDYPNAQAITLHQLLDHTAGIANYTDLPGYMDGPIRRDLTTAELVTVFANEKPMFAPGQRWAYSNSGYVLVGAVIEAITGKRWHAYLGEAVLEPAGLAHTRYGADTAVIDGFADGYSLTGGPVSRAAAISMTQPHAAGALVSTLDDLWRWNLALHRGHVLSQASYTRMITPTGAAAKADTPYGYGIARGTLRGRPTLSHDGGIPGFLSKLTWLPEQQLTVVSLRNADGAPVPPAERRIAAFALGDPYPDPTPVAVDADALRALEGVYRKDARDSRVLRVVDGALTSQREGGRPYRLIAVAGDRFVFEGSLSHLEPVRDRRGRVTGLVFHPEGEAGERWQRSGDLPPGRVAIELPRAALERLVGDYASPQLTIKVFLDEAGVLHAQVPGQPAFALKAESAERLFIAEVDATLTFDAGSAPAARVTLKQGPAEIPLERRRP</sequence>
<dbReference type="InterPro" id="IPR050491">
    <property type="entry name" value="AmpC-like"/>
</dbReference>
<dbReference type="EMBL" id="QFPO01000025">
    <property type="protein sequence ID" value="PZQ09734.1"/>
    <property type="molecule type" value="Genomic_DNA"/>
</dbReference>
<dbReference type="PANTHER" id="PTHR46825">
    <property type="entry name" value="D-ALANYL-D-ALANINE-CARBOXYPEPTIDASE/ENDOPEPTIDASE AMPH"/>
    <property type="match status" value="1"/>
</dbReference>
<proteinExistence type="predicted"/>
<organism evidence="3 4">
    <name type="scientific">Rhodanobacter denitrificans</name>
    <dbReference type="NCBI Taxonomy" id="666685"/>
    <lineage>
        <taxon>Bacteria</taxon>
        <taxon>Pseudomonadati</taxon>
        <taxon>Pseudomonadota</taxon>
        <taxon>Gammaproteobacteria</taxon>
        <taxon>Lysobacterales</taxon>
        <taxon>Rhodanobacteraceae</taxon>
        <taxon>Rhodanobacter</taxon>
    </lineage>
</organism>
<keyword evidence="1" id="KW-0732">Signal</keyword>
<protein>
    <recommendedName>
        <fullName evidence="2">Beta-lactamase-related domain-containing protein</fullName>
    </recommendedName>
</protein>
<feature type="domain" description="Beta-lactamase-related" evidence="2">
    <location>
        <begin position="60"/>
        <end position="377"/>
    </location>
</feature>
<feature type="chain" id="PRO_5016174085" description="Beta-lactamase-related domain-containing protein" evidence="1">
    <location>
        <begin position="45"/>
        <end position="577"/>
    </location>
</feature>
<dbReference type="InterPro" id="IPR001466">
    <property type="entry name" value="Beta-lactam-related"/>
</dbReference>
<evidence type="ECO:0000313" key="4">
    <source>
        <dbReference type="Proteomes" id="UP000249046"/>
    </source>
</evidence>
<reference evidence="3 4" key="1">
    <citation type="submission" date="2017-08" db="EMBL/GenBank/DDBJ databases">
        <title>Infants hospitalized years apart are colonized by the same room-sourced microbial strains.</title>
        <authorList>
            <person name="Brooks B."/>
            <person name="Olm M.R."/>
            <person name="Firek B.A."/>
            <person name="Baker R."/>
            <person name="Thomas B.C."/>
            <person name="Morowitz M.J."/>
            <person name="Banfield J.F."/>
        </authorList>
    </citation>
    <scope>NUCLEOTIDE SEQUENCE [LARGE SCALE GENOMIC DNA]</scope>
    <source>
        <strain evidence="3">S2_005_003_R2_42</strain>
    </source>
</reference>
<name>A0A2W5K2R5_9GAMM</name>
<dbReference type="InterPro" id="IPR012338">
    <property type="entry name" value="Beta-lactam/transpept-like"/>
</dbReference>
<dbReference type="Gene3D" id="3.40.710.10">
    <property type="entry name" value="DD-peptidase/beta-lactamase superfamily"/>
    <property type="match status" value="1"/>
</dbReference>
<dbReference type="Pfam" id="PF00144">
    <property type="entry name" value="Beta-lactamase"/>
    <property type="match status" value="1"/>
</dbReference>
<comment type="caution">
    <text evidence="3">The sequence shown here is derived from an EMBL/GenBank/DDBJ whole genome shotgun (WGS) entry which is preliminary data.</text>
</comment>
<feature type="signal peptide" evidence="1">
    <location>
        <begin position="1"/>
        <end position="44"/>
    </location>
</feature>
<accession>A0A2W5K2R5</accession>
<evidence type="ECO:0000259" key="2">
    <source>
        <dbReference type="Pfam" id="PF00144"/>
    </source>
</evidence>
<dbReference type="SUPFAM" id="SSF56601">
    <property type="entry name" value="beta-lactamase/transpeptidase-like"/>
    <property type="match status" value="1"/>
</dbReference>
<evidence type="ECO:0000256" key="1">
    <source>
        <dbReference type="SAM" id="SignalP"/>
    </source>
</evidence>
<dbReference type="Proteomes" id="UP000249046">
    <property type="component" value="Unassembled WGS sequence"/>
</dbReference>
<dbReference type="AlphaFoldDB" id="A0A2W5K2R5"/>
<evidence type="ECO:0000313" key="3">
    <source>
        <dbReference type="EMBL" id="PZQ09734.1"/>
    </source>
</evidence>
<dbReference type="PANTHER" id="PTHR46825:SF9">
    <property type="entry name" value="BETA-LACTAMASE-RELATED DOMAIN-CONTAINING PROTEIN"/>
    <property type="match status" value="1"/>
</dbReference>
<gene>
    <name evidence="3" type="ORF">DI564_17265</name>
</gene>